<organism evidence="1 2">
    <name type="scientific">Thermoproteus sp. AZ2</name>
    <dbReference type="NCBI Taxonomy" id="1609232"/>
    <lineage>
        <taxon>Archaea</taxon>
        <taxon>Thermoproteota</taxon>
        <taxon>Thermoprotei</taxon>
        <taxon>Thermoproteales</taxon>
        <taxon>Thermoproteaceae</taxon>
        <taxon>Thermoproteus</taxon>
    </lineage>
</organism>
<name>A0ACC6V1H0_9CREN</name>
<reference evidence="1" key="1">
    <citation type="submission" date="2024-07" db="EMBL/GenBank/DDBJ databases">
        <title>Metagenome and Metagenome-Assembled Genomes of Archaea from a hot spring from the geothermal field of Los Azufres, Mexico.</title>
        <authorList>
            <person name="Marin-Paredes R."/>
            <person name="Martinez-Romero E."/>
            <person name="Servin-Garciduenas L.E."/>
        </authorList>
    </citation>
    <scope>NUCLEOTIDE SEQUENCE</scope>
</reference>
<proteinExistence type="predicted"/>
<gene>
    <name evidence="1" type="ORF">TU35_004380</name>
</gene>
<comment type="caution">
    <text evidence="1">The sequence shown here is derived from an EMBL/GenBank/DDBJ whole genome shotgun (WGS) entry which is preliminary data.</text>
</comment>
<protein>
    <submittedName>
        <fullName evidence="1">DUF1634 domain-containing protein</fullName>
    </submittedName>
</protein>
<dbReference type="EMBL" id="JZWT02000009">
    <property type="protein sequence ID" value="MFB6490480.1"/>
    <property type="molecule type" value="Genomic_DNA"/>
</dbReference>
<evidence type="ECO:0000313" key="1">
    <source>
        <dbReference type="EMBL" id="MFB6490480.1"/>
    </source>
</evidence>
<evidence type="ECO:0000313" key="2">
    <source>
        <dbReference type="Proteomes" id="UP000033636"/>
    </source>
</evidence>
<accession>A0ACC6V1H0</accession>
<dbReference type="Proteomes" id="UP000033636">
    <property type="component" value="Unassembled WGS sequence"/>
</dbReference>
<sequence>MELEDIIGWTLRIGVIISIALILLGLVFLIVKPPEYHIFRLLSSPTSPINSSALPPLQSLTGIYQLNGIDVILLGLMVLIATPVIRVLMGIVQFARERNYLYVIITIIVLFNLLFQYLLYLY</sequence>